<name>A0A1Y2M8H4_EPING</name>
<accession>A0A1Y2M8H4</accession>
<keyword evidence="4" id="KW-1185">Reference proteome</keyword>
<feature type="compositionally biased region" description="Polar residues" evidence="2">
    <location>
        <begin position="54"/>
        <end position="66"/>
    </location>
</feature>
<proteinExistence type="predicted"/>
<protein>
    <submittedName>
        <fullName evidence="3">Uncharacterized protein</fullName>
    </submittedName>
</protein>
<keyword evidence="1" id="KW-0175">Coiled coil</keyword>
<feature type="coiled-coil region" evidence="1">
    <location>
        <begin position="77"/>
        <end position="111"/>
    </location>
</feature>
<sequence length="128" mass="14357">MGLFGLTRKSKKPVIINEYYTYNTPTYNTSATATAIVSAPVQPSYQAQARLPSSKDNASEVYSTPATEKIHEEDEDFERMIADITRTEEEIDRMIAEMEVEEAELEAIEKKFCEQQKGKKAEAAARAA</sequence>
<evidence type="ECO:0000313" key="3">
    <source>
        <dbReference type="EMBL" id="OSS52424.1"/>
    </source>
</evidence>
<dbReference type="AlphaFoldDB" id="A0A1Y2M8H4"/>
<organism evidence="3 4">
    <name type="scientific">Epicoccum nigrum</name>
    <name type="common">Soil fungus</name>
    <name type="synonym">Epicoccum purpurascens</name>
    <dbReference type="NCBI Taxonomy" id="105696"/>
    <lineage>
        <taxon>Eukaryota</taxon>
        <taxon>Fungi</taxon>
        <taxon>Dikarya</taxon>
        <taxon>Ascomycota</taxon>
        <taxon>Pezizomycotina</taxon>
        <taxon>Dothideomycetes</taxon>
        <taxon>Pleosporomycetidae</taxon>
        <taxon>Pleosporales</taxon>
        <taxon>Pleosporineae</taxon>
        <taxon>Didymellaceae</taxon>
        <taxon>Epicoccum</taxon>
    </lineage>
</organism>
<reference evidence="3 4" key="1">
    <citation type="journal article" date="2017" name="Genome Announc.">
        <title>Genome sequence of the saprophytic ascomycete Epicoccum nigrum ICMP 19927 strain isolated from New Zealand.</title>
        <authorList>
            <person name="Fokin M."/>
            <person name="Fleetwood D."/>
            <person name="Weir B.S."/>
            <person name="Villas-Boas S.G."/>
        </authorList>
    </citation>
    <scope>NUCLEOTIDE SEQUENCE [LARGE SCALE GENOMIC DNA]</scope>
    <source>
        <strain evidence="3 4">ICMP 19927</strain>
    </source>
</reference>
<dbReference type="Proteomes" id="UP000193240">
    <property type="component" value="Unassembled WGS sequence"/>
</dbReference>
<evidence type="ECO:0000256" key="1">
    <source>
        <dbReference type="SAM" id="Coils"/>
    </source>
</evidence>
<evidence type="ECO:0000256" key="2">
    <source>
        <dbReference type="SAM" id="MobiDB-lite"/>
    </source>
</evidence>
<evidence type="ECO:0000313" key="4">
    <source>
        <dbReference type="Proteomes" id="UP000193240"/>
    </source>
</evidence>
<dbReference type="EMBL" id="KZ107839">
    <property type="protein sequence ID" value="OSS52424.1"/>
    <property type="molecule type" value="Genomic_DNA"/>
</dbReference>
<gene>
    <name evidence="3" type="ORF">B5807_03060</name>
</gene>
<dbReference type="InParanoid" id="A0A1Y2M8H4"/>
<feature type="region of interest" description="Disordered" evidence="2">
    <location>
        <begin position="49"/>
        <end position="70"/>
    </location>
</feature>